<dbReference type="PROSITE" id="PS50112">
    <property type="entry name" value="PAS"/>
    <property type="match status" value="2"/>
</dbReference>
<dbReference type="Pfam" id="PF13426">
    <property type="entry name" value="PAS_9"/>
    <property type="match status" value="1"/>
</dbReference>
<dbReference type="PROSITE" id="PS50109">
    <property type="entry name" value="HIS_KIN"/>
    <property type="match status" value="1"/>
</dbReference>
<dbReference type="InterPro" id="IPR003594">
    <property type="entry name" value="HATPase_dom"/>
</dbReference>
<dbReference type="Pfam" id="PF08447">
    <property type="entry name" value="PAS_3"/>
    <property type="match status" value="1"/>
</dbReference>
<dbReference type="InterPro" id="IPR000700">
    <property type="entry name" value="PAS-assoc_C"/>
</dbReference>
<evidence type="ECO:0000256" key="3">
    <source>
        <dbReference type="ARBA" id="ARBA00012438"/>
    </source>
</evidence>
<dbReference type="InterPro" id="IPR000014">
    <property type="entry name" value="PAS"/>
</dbReference>
<dbReference type="GO" id="GO:0004673">
    <property type="term" value="F:protein histidine kinase activity"/>
    <property type="evidence" value="ECO:0007669"/>
    <property type="project" value="UniProtKB-EC"/>
</dbReference>
<keyword evidence="7" id="KW-0418">Kinase</keyword>
<comment type="caution">
    <text evidence="15">The sequence shown here is derived from an EMBL/GenBank/DDBJ whole genome shotgun (WGS) entry which is preliminary data.</text>
</comment>
<dbReference type="AlphaFoldDB" id="A0A2S5AE80"/>
<evidence type="ECO:0000256" key="10">
    <source>
        <dbReference type="SAM" id="Phobius"/>
    </source>
</evidence>
<evidence type="ECO:0000256" key="4">
    <source>
        <dbReference type="ARBA" id="ARBA00022553"/>
    </source>
</evidence>
<proteinExistence type="predicted"/>
<evidence type="ECO:0000256" key="2">
    <source>
        <dbReference type="ARBA" id="ARBA00004370"/>
    </source>
</evidence>
<dbReference type="SMART" id="SM00086">
    <property type="entry name" value="PAC"/>
    <property type="match status" value="2"/>
</dbReference>
<dbReference type="InterPro" id="IPR001610">
    <property type="entry name" value="PAC"/>
</dbReference>
<feature type="domain" description="PAC" evidence="13">
    <location>
        <begin position="377"/>
        <end position="429"/>
    </location>
</feature>
<evidence type="ECO:0000256" key="7">
    <source>
        <dbReference type="ARBA" id="ARBA00022777"/>
    </source>
</evidence>
<dbReference type="InterPro" id="IPR036890">
    <property type="entry name" value="HATPase_C_sf"/>
</dbReference>
<evidence type="ECO:0000256" key="1">
    <source>
        <dbReference type="ARBA" id="ARBA00000085"/>
    </source>
</evidence>
<dbReference type="InterPro" id="IPR006189">
    <property type="entry name" value="CHASE_dom"/>
</dbReference>
<dbReference type="Pfam" id="PF03924">
    <property type="entry name" value="CHASE"/>
    <property type="match status" value="1"/>
</dbReference>
<feature type="domain" description="PAC" evidence="13">
    <location>
        <begin position="506"/>
        <end position="557"/>
    </location>
</feature>
<dbReference type="OrthoDB" id="5522855at2"/>
<dbReference type="SMART" id="SM00387">
    <property type="entry name" value="HATPase_c"/>
    <property type="match status" value="1"/>
</dbReference>
<keyword evidence="16" id="KW-1185">Reference proteome</keyword>
<evidence type="ECO:0000313" key="16">
    <source>
        <dbReference type="Proteomes" id="UP000237310"/>
    </source>
</evidence>
<dbReference type="InterPro" id="IPR004358">
    <property type="entry name" value="Sig_transdc_His_kin-like_C"/>
</dbReference>
<dbReference type="Proteomes" id="UP000237310">
    <property type="component" value="Unassembled WGS sequence"/>
</dbReference>
<dbReference type="PRINTS" id="PR00344">
    <property type="entry name" value="BCTRLSENSOR"/>
</dbReference>
<dbReference type="Gene3D" id="3.30.450.350">
    <property type="entry name" value="CHASE domain"/>
    <property type="match status" value="1"/>
</dbReference>
<dbReference type="SMART" id="SM01079">
    <property type="entry name" value="CHASE"/>
    <property type="match status" value="1"/>
</dbReference>
<evidence type="ECO:0000259" key="13">
    <source>
        <dbReference type="PROSITE" id="PS50113"/>
    </source>
</evidence>
<accession>A0A2S5AE80</accession>
<dbReference type="InterPro" id="IPR042240">
    <property type="entry name" value="CHASE_sf"/>
</dbReference>
<evidence type="ECO:0000256" key="6">
    <source>
        <dbReference type="ARBA" id="ARBA00022692"/>
    </source>
</evidence>
<evidence type="ECO:0000259" key="14">
    <source>
        <dbReference type="PROSITE" id="PS50839"/>
    </source>
</evidence>
<feature type="transmembrane region" description="Helical" evidence="10">
    <location>
        <begin position="20"/>
        <end position="38"/>
    </location>
</feature>
<evidence type="ECO:0000313" key="15">
    <source>
        <dbReference type="EMBL" id="POY40858.1"/>
    </source>
</evidence>
<evidence type="ECO:0000256" key="5">
    <source>
        <dbReference type="ARBA" id="ARBA00022679"/>
    </source>
</evidence>
<feature type="domain" description="Histidine kinase" evidence="11">
    <location>
        <begin position="575"/>
        <end position="785"/>
    </location>
</feature>
<dbReference type="PROSITE" id="PS50839">
    <property type="entry name" value="CHASE"/>
    <property type="match status" value="1"/>
</dbReference>
<evidence type="ECO:0000256" key="9">
    <source>
        <dbReference type="ARBA" id="ARBA00023136"/>
    </source>
</evidence>
<dbReference type="InterPro" id="IPR013655">
    <property type="entry name" value="PAS_fold_3"/>
</dbReference>
<keyword evidence="4" id="KW-0597">Phosphoprotein</keyword>
<dbReference type="SUPFAM" id="SSF55785">
    <property type="entry name" value="PYP-like sensor domain (PAS domain)"/>
    <property type="match status" value="2"/>
</dbReference>
<sequence length="785" mass="90621">MNSKKKWPNFISWFLERPKKTGYILSLILNVLVILICFQRYHMLKEDQEREMKAVSDKIYENIEQSLKNCQATLVLLAFTINDNGIPQNFDRVSKQLIKTNPIISVLQVDPDGIIKYIHPMQGNEKALNINILDSESHKKEIYNSIKTKKIYFAGPLKLKQGGMGILGWLPVYKDNKFWGFTTAIIKLENLLKASGSNSIDHTEYEFLFSNKNPKTHREEFYFSTRKKLTETNYISKKIPNSNWTIYLVEKKHSDIYLPILIVGSLGILIGILLGLLTMRLLKAPETLNILLKDQETKLLKNELKFKTIFDQATIGFAILDAYTGSFKEANKKYCEMLGYTFEEIKEKGIANLTHPDDIETSLLNLKNLEEGKVQEYSSEKRYITKSGKTIWVNLNVSPLWENHEKPTSFIAFIKDITQKKEAEELVVKSQSQFKSLIDTIDGIVWEYNIETSTSTFISKKIESILGYTAEEYISCPTFWEDHIYTEDREFALRISTIVNKKYTNYDYEYRMVTKKGKIIWIRDIVNFVYENGKAVMSRGIMIDITVMKEAEKDLSNSFHLVSEQNKRLLNFSYIISHNLRSHTSNIESIISLIDNTDSEEERNEMMKLLKSVSNSLNETMNHLNEVVNINTNISLVIEPLNLSQYINKVKEVLSEQIKLSEATFIIEVGETNLVNYNSAYLESILYNLISNAIRYKHPKRKPIITIKLYKKRNKDVIEISDNGIGIDLEKNSDKIFGMYKTFNNNVDARGIGLFITKNQIDSMGGTIIVESKPNIGTTFKIYTK</sequence>
<feature type="domain" description="CHASE" evidence="14">
    <location>
        <begin position="110"/>
        <end position="192"/>
    </location>
</feature>
<dbReference type="CDD" id="cd00130">
    <property type="entry name" value="PAS"/>
    <property type="match status" value="2"/>
</dbReference>
<dbReference type="InterPro" id="IPR052162">
    <property type="entry name" value="Sensor_kinase/Photoreceptor"/>
</dbReference>
<dbReference type="EMBL" id="PQVG01000002">
    <property type="protein sequence ID" value="POY40858.1"/>
    <property type="molecule type" value="Genomic_DNA"/>
</dbReference>
<dbReference type="SMART" id="SM00091">
    <property type="entry name" value="PAS"/>
    <property type="match status" value="2"/>
</dbReference>
<dbReference type="InterPro" id="IPR005467">
    <property type="entry name" value="His_kinase_dom"/>
</dbReference>
<dbReference type="InterPro" id="IPR035965">
    <property type="entry name" value="PAS-like_dom_sf"/>
</dbReference>
<name>A0A2S5AE80_9FLAO</name>
<feature type="domain" description="PAS" evidence="12">
    <location>
        <begin position="302"/>
        <end position="373"/>
    </location>
</feature>
<dbReference type="PANTHER" id="PTHR43304:SF1">
    <property type="entry name" value="PAC DOMAIN-CONTAINING PROTEIN"/>
    <property type="match status" value="1"/>
</dbReference>
<dbReference type="EC" id="2.7.13.3" evidence="3"/>
<comment type="catalytic activity">
    <reaction evidence="1">
        <text>ATP + protein L-histidine = ADP + protein N-phospho-L-histidine.</text>
        <dbReference type="EC" id="2.7.13.3"/>
    </reaction>
</comment>
<keyword evidence="5" id="KW-0808">Transferase</keyword>
<feature type="transmembrane region" description="Helical" evidence="10">
    <location>
        <begin position="256"/>
        <end position="277"/>
    </location>
</feature>
<keyword evidence="6 10" id="KW-0812">Transmembrane</keyword>
<protein>
    <recommendedName>
        <fullName evidence="3">histidine kinase</fullName>
        <ecNumber evidence="3">2.7.13.3</ecNumber>
    </recommendedName>
</protein>
<dbReference type="Gene3D" id="3.30.565.10">
    <property type="entry name" value="Histidine kinase-like ATPase, C-terminal domain"/>
    <property type="match status" value="1"/>
</dbReference>
<dbReference type="SUPFAM" id="SSF55874">
    <property type="entry name" value="ATPase domain of HSP90 chaperone/DNA topoisomerase II/histidine kinase"/>
    <property type="match status" value="1"/>
</dbReference>
<organism evidence="15 16">
    <name type="scientific">Flavobacterium alvei</name>
    <dbReference type="NCBI Taxonomy" id="2080416"/>
    <lineage>
        <taxon>Bacteria</taxon>
        <taxon>Pseudomonadati</taxon>
        <taxon>Bacteroidota</taxon>
        <taxon>Flavobacteriia</taxon>
        <taxon>Flavobacteriales</taxon>
        <taxon>Flavobacteriaceae</taxon>
        <taxon>Flavobacterium</taxon>
    </lineage>
</organism>
<evidence type="ECO:0000259" key="11">
    <source>
        <dbReference type="PROSITE" id="PS50109"/>
    </source>
</evidence>
<dbReference type="GO" id="GO:0016020">
    <property type="term" value="C:membrane"/>
    <property type="evidence" value="ECO:0007669"/>
    <property type="project" value="UniProtKB-SubCell"/>
</dbReference>
<comment type="subcellular location">
    <subcellularLocation>
        <location evidence="2">Membrane</location>
    </subcellularLocation>
</comment>
<dbReference type="PANTHER" id="PTHR43304">
    <property type="entry name" value="PHYTOCHROME-LIKE PROTEIN CPH1"/>
    <property type="match status" value="1"/>
</dbReference>
<reference evidence="15 16" key="1">
    <citation type="submission" date="2018-01" db="EMBL/GenBank/DDBJ databases">
        <authorList>
            <person name="Gaut B.S."/>
            <person name="Morton B.R."/>
            <person name="Clegg M.T."/>
            <person name="Duvall M.R."/>
        </authorList>
    </citation>
    <scope>NUCLEOTIDE SEQUENCE [LARGE SCALE GENOMIC DNA]</scope>
    <source>
        <strain evidence="15 16">HR-AY</strain>
    </source>
</reference>
<evidence type="ECO:0000256" key="8">
    <source>
        <dbReference type="ARBA" id="ARBA00022989"/>
    </source>
</evidence>
<keyword evidence="9 10" id="KW-0472">Membrane</keyword>
<dbReference type="CDD" id="cd00075">
    <property type="entry name" value="HATPase"/>
    <property type="match status" value="1"/>
</dbReference>
<feature type="domain" description="PAS" evidence="12">
    <location>
        <begin position="430"/>
        <end position="490"/>
    </location>
</feature>
<dbReference type="PROSITE" id="PS50113">
    <property type="entry name" value="PAC"/>
    <property type="match status" value="2"/>
</dbReference>
<keyword evidence="8 10" id="KW-1133">Transmembrane helix</keyword>
<dbReference type="NCBIfam" id="TIGR00229">
    <property type="entry name" value="sensory_box"/>
    <property type="match status" value="2"/>
</dbReference>
<dbReference type="GO" id="GO:0007165">
    <property type="term" value="P:signal transduction"/>
    <property type="evidence" value="ECO:0007669"/>
    <property type="project" value="UniProtKB-ARBA"/>
</dbReference>
<dbReference type="Gene3D" id="3.30.450.20">
    <property type="entry name" value="PAS domain"/>
    <property type="match status" value="2"/>
</dbReference>
<dbReference type="RefSeq" id="WP_103805044.1">
    <property type="nucleotide sequence ID" value="NZ_PQVG01000002.1"/>
</dbReference>
<gene>
    <name evidence="15" type="ORF">C3L50_05015</name>
</gene>
<dbReference type="Pfam" id="PF02518">
    <property type="entry name" value="HATPase_c"/>
    <property type="match status" value="1"/>
</dbReference>
<evidence type="ECO:0000259" key="12">
    <source>
        <dbReference type="PROSITE" id="PS50112"/>
    </source>
</evidence>